<dbReference type="Proteomes" id="UP000611500">
    <property type="component" value="Unassembled WGS sequence"/>
</dbReference>
<keyword evidence="2" id="KW-1185">Reference proteome</keyword>
<dbReference type="PANTHER" id="PTHR43737:SF1">
    <property type="entry name" value="DUF1501 DOMAIN-CONTAINING PROTEIN"/>
    <property type="match status" value="1"/>
</dbReference>
<dbReference type="RefSeq" id="WP_035366980.1">
    <property type="nucleotide sequence ID" value="NZ_BNAP01000030.1"/>
</dbReference>
<evidence type="ECO:0000313" key="2">
    <source>
        <dbReference type="Proteomes" id="UP000611500"/>
    </source>
</evidence>
<name>A0A8J3MF32_9RHOB</name>
<dbReference type="PROSITE" id="PS51318">
    <property type="entry name" value="TAT"/>
    <property type="match status" value="1"/>
</dbReference>
<accession>A0A8J3MF32</accession>
<dbReference type="PANTHER" id="PTHR43737">
    <property type="entry name" value="BLL7424 PROTEIN"/>
    <property type="match status" value="1"/>
</dbReference>
<sequence length="391" mass="40936">MPDILSRRAFLTRATALGCSAAASPLWSRVSFAAAPWDTRLVVIILRGGMDGLDVVRPYGAPEYAGLRAALAGGAQGGAAELDGFFGLHPALSELMPLWRKGQLGFVHAVSTPYRDKRSHFDGQDILEAGTARLQTGVHDGWLNRMLQHLPGIEARTAFALGHGEMKVLAGPATIANWAPDSDLVMSPQAERLMARVMQDDPAFHAAFSEALMLSADTSDGSGGGGSGAVQIAQFAAEQMRADTRIVSFSLNGWDTHGNQSRTLLPALKSLAATITTLHDGVGADVWDKTAVVAMTEFGRTAAINGTGGTDHGTGGVMVLAGGALRGGRVHGHWPGLAEADLYARRDLMPTGDVRAAAAWILRGASGLDRAVLEQAVFPGLDMGGDPGLML</sequence>
<proteinExistence type="predicted"/>
<gene>
    <name evidence="1" type="ORF">GCM10010961_38920</name>
</gene>
<dbReference type="AlphaFoldDB" id="A0A8J3MF32"/>
<dbReference type="Pfam" id="PF07394">
    <property type="entry name" value="DUF1501"/>
    <property type="match status" value="1"/>
</dbReference>
<evidence type="ECO:0000313" key="1">
    <source>
        <dbReference type="EMBL" id="GHH01606.1"/>
    </source>
</evidence>
<comment type="caution">
    <text evidence="1">The sequence shown here is derived from an EMBL/GenBank/DDBJ whole genome shotgun (WGS) entry which is preliminary data.</text>
</comment>
<evidence type="ECO:0008006" key="3">
    <source>
        <dbReference type="Google" id="ProtNLM"/>
    </source>
</evidence>
<dbReference type="InterPro" id="IPR006311">
    <property type="entry name" value="TAT_signal"/>
</dbReference>
<organism evidence="1 2">
    <name type="scientific">Pseudodonghicola xiamenensis</name>
    <dbReference type="NCBI Taxonomy" id="337702"/>
    <lineage>
        <taxon>Bacteria</taxon>
        <taxon>Pseudomonadati</taxon>
        <taxon>Pseudomonadota</taxon>
        <taxon>Alphaproteobacteria</taxon>
        <taxon>Rhodobacterales</taxon>
        <taxon>Paracoccaceae</taxon>
        <taxon>Pseudodonghicola</taxon>
    </lineage>
</organism>
<dbReference type="InterPro" id="IPR019546">
    <property type="entry name" value="TAT_signal_bac_arc"/>
</dbReference>
<reference evidence="1" key="2">
    <citation type="submission" date="2020-09" db="EMBL/GenBank/DDBJ databases">
        <authorList>
            <person name="Sun Q."/>
            <person name="Zhou Y."/>
        </authorList>
    </citation>
    <scope>NUCLEOTIDE SEQUENCE</scope>
    <source>
        <strain evidence="1">CGMCC 1.7081</strain>
    </source>
</reference>
<protein>
    <recommendedName>
        <fullName evidence="3">Tat (Twin-arginine translocation) pathway signal sequence</fullName>
    </recommendedName>
</protein>
<dbReference type="InterPro" id="IPR010869">
    <property type="entry name" value="DUF1501"/>
</dbReference>
<dbReference type="NCBIfam" id="TIGR01409">
    <property type="entry name" value="TAT_signal_seq"/>
    <property type="match status" value="1"/>
</dbReference>
<reference evidence="1" key="1">
    <citation type="journal article" date="2014" name="Int. J. Syst. Evol. Microbiol.">
        <title>Complete genome sequence of Corynebacterium casei LMG S-19264T (=DSM 44701T), isolated from a smear-ripened cheese.</title>
        <authorList>
            <consortium name="US DOE Joint Genome Institute (JGI-PGF)"/>
            <person name="Walter F."/>
            <person name="Albersmeier A."/>
            <person name="Kalinowski J."/>
            <person name="Ruckert C."/>
        </authorList>
    </citation>
    <scope>NUCLEOTIDE SEQUENCE</scope>
    <source>
        <strain evidence="1">CGMCC 1.7081</strain>
    </source>
</reference>
<dbReference type="EMBL" id="BNAP01000030">
    <property type="protein sequence ID" value="GHH01606.1"/>
    <property type="molecule type" value="Genomic_DNA"/>
</dbReference>